<reference evidence="1 2" key="1">
    <citation type="submission" date="2021-06" db="EMBL/GenBank/DDBJ databases">
        <authorList>
            <person name="Kallberg Y."/>
            <person name="Tangrot J."/>
            <person name="Rosling A."/>
        </authorList>
    </citation>
    <scope>NUCLEOTIDE SEQUENCE [LARGE SCALE GENOMIC DNA]</scope>
    <source>
        <strain evidence="1 2">120-4 pot B 10/14</strain>
    </source>
</reference>
<keyword evidence="2" id="KW-1185">Reference proteome</keyword>
<evidence type="ECO:0000313" key="1">
    <source>
        <dbReference type="EMBL" id="CAG8747448.1"/>
    </source>
</evidence>
<accession>A0ABN7V9X4</accession>
<gene>
    <name evidence="1" type="ORF">GMARGA_LOCUS16030</name>
</gene>
<evidence type="ECO:0000313" key="2">
    <source>
        <dbReference type="Proteomes" id="UP000789901"/>
    </source>
</evidence>
<organism evidence="1 2">
    <name type="scientific">Gigaspora margarita</name>
    <dbReference type="NCBI Taxonomy" id="4874"/>
    <lineage>
        <taxon>Eukaryota</taxon>
        <taxon>Fungi</taxon>
        <taxon>Fungi incertae sedis</taxon>
        <taxon>Mucoromycota</taxon>
        <taxon>Glomeromycotina</taxon>
        <taxon>Glomeromycetes</taxon>
        <taxon>Diversisporales</taxon>
        <taxon>Gigasporaceae</taxon>
        <taxon>Gigaspora</taxon>
    </lineage>
</organism>
<feature type="non-terminal residue" evidence="1">
    <location>
        <position position="1"/>
    </location>
</feature>
<proteinExistence type="predicted"/>
<name>A0ABN7V9X4_GIGMA</name>
<sequence>KIIQSLNLPSWEELDNTVNNLNKMWDSFEKGFLFAAKRNFLTKRILFTPEKSKMNSKTCRTDLHQDTFSLSQISREIKKYIDSIQRTEWPKIFEKTNMQLHEINIRHEIGIQLINKATNLKEIENFIKLRCKRIQNKQSKMLNSLLDRPYNKIKIDRVLDQKEENLVTHATKVKNKTQAFFQSQYKKRNTSLEDLPDKWKEIYKPQEWINEGIYKELNGRESCEITIAKEMVKAEKKDTLVRFLGIYFNSSLKEAILVKKAKEIICQIVRALYSKKLTIS</sequence>
<dbReference type="Proteomes" id="UP000789901">
    <property type="component" value="Unassembled WGS sequence"/>
</dbReference>
<protein>
    <submittedName>
        <fullName evidence="1">12868_t:CDS:1</fullName>
    </submittedName>
</protein>
<dbReference type="EMBL" id="CAJVQB010011400">
    <property type="protein sequence ID" value="CAG8747448.1"/>
    <property type="molecule type" value="Genomic_DNA"/>
</dbReference>
<comment type="caution">
    <text evidence="1">The sequence shown here is derived from an EMBL/GenBank/DDBJ whole genome shotgun (WGS) entry which is preliminary data.</text>
</comment>